<evidence type="ECO:0000256" key="1">
    <source>
        <dbReference type="ARBA" id="ARBA00022729"/>
    </source>
</evidence>
<accession>A0A2U1AZW7</accession>
<dbReference type="EMBL" id="QEKI01000004">
    <property type="protein sequence ID" value="PVY41980.1"/>
    <property type="molecule type" value="Genomic_DNA"/>
</dbReference>
<keyword evidence="2" id="KW-1015">Disulfide bond</keyword>
<dbReference type="InterPro" id="IPR007110">
    <property type="entry name" value="Ig-like_dom"/>
</dbReference>
<dbReference type="InterPro" id="IPR013783">
    <property type="entry name" value="Ig-like_fold"/>
</dbReference>
<keyword evidence="1" id="KW-0732">Signal</keyword>
<keyword evidence="7" id="KW-1185">Reference proteome</keyword>
<dbReference type="InterPro" id="IPR001791">
    <property type="entry name" value="Laminin_G"/>
</dbReference>
<dbReference type="GO" id="GO:0004553">
    <property type="term" value="F:hydrolase activity, hydrolyzing O-glycosyl compounds"/>
    <property type="evidence" value="ECO:0007669"/>
    <property type="project" value="UniProtKB-ARBA"/>
</dbReference>
<dbReference type="PANTHER" id="PTHR32305">
    <property type="match status" value="1"/>
</dbReference>
<dbReference type="SUPFAM" id="SSF49899">
    <property type="entry name" value="Concanavalin A-like lectins/glucanases"/>
    <property type="match status" value="1"/>
</dbReference>
<dbReference type="GO" id="GO:0005975">
    <property type="term" value="P:carbohydrate metabolic process"/>
    <property type="evidence" value="ECO:0007669"/>
    <property type="project" value="UniProtKB-ARBA"/>
</dbReference>
<organism evidence="6 7">
    <name type="scientific">Pontibacter virosus</name>
    <dbReference type="NCBI Taxonomy" id="1765052"/>
    <lineage>
        <taxon>Bacteria</taxon>
        <taxon>Pseudomonadati</taxon>
        <taxon>Bacteroidota</taxon>
        <taxon>Cytophagia</taxon>
        <taxon>Cytophagales</taxon>
        <taxon>Hymenobacteraceae</taxon>
        <taxon>Pontibacter</taxon>
    </lineage>
</organism>
<gene>
    <name evidence="6" type="ORF">C8E01_104353</name>
</gene>
<protein>
    <submittedName>
        <fullName evidence="6">RHS repeat-associated protein</fullName>
    </submittedName>
</protein>
<dbReference type="PANTHER" id="PTHR32305:SF15">
    <property type="entry name" value="PROTEIN RHSA-RELATED"/>
    <property type="match status" value="1"/>
</dbReference>
<dbReference type="SUPFAM" id="SSF48726">
    <property type="entry name" value="Immunoglobulin"/>
    <property type="match status" value="1"/>
</dbReference>
<dbReference type="InterPro" id="IPR022385">
    <property type="entry name" value="Rhs_assc_core"/>
</dbReference>
<dbReference type="Gene3D" id="2.180.10.10">
    <property type="entry name" value="RHS repeat-associated core"/>
    <property type="match status" value="2"/>
</dbReference>
<dbReference type="Gene3D" id="2.60.40.10">
    <property type="entry name" value="Immunoglobulins"/>
    <property type="match status" value="1"/>
</dbReference>
<evidence type="ECO:0000259" key="4">
    <source>
        <dbReference type="PROSITE" id="PS50025"/>
    </source>
</evidence>
<comment type="caution">
    <text evidence="6">The sequence shown here is derived from an EMBL/GenBank/DDBJ whole genome shotgun (WGS) entry which is preliminary data.</text>
</comment>
<feature type="domain" description="Ig-like" evidence="5">
    <location>
        <begin position="68"/>
        <end position="150"/>
    </location>
</feature>
<dbReference type="Pfam" id="PF20041">
    <property type="entry name" value="DUF6443"/>
    <property type="match status" value="1"/>
</dbReference>
<dbReference type="InterPro" id="IPR045619">
    <property type="entry name" value="DUF6443"/>
</dbReference>
<evidence type="ECO:0000313" key="6">
    <source>
        <dbReference type="EMBL" id="PVY41980.1"/>
    </source>
</evidence>
<dbReference type="InterPro" id="IPR003599">
    <property type="entry name" value="Ig_sub"/>
</dbReference>
<dbReference type="SMART" id="SM00409">
    <property type="entry name" value="IG"/>
    <property type="match status" value="1"/>
</dbReference>
<feature type="domain" description="Laminin G" evidence="4">
    <location>
        <begin position="429"/>
        <end position="608"/>
    </location>
</feature>
<feature type="region of interest" description="Disordered" evidence="3">
    <location>
        <begin position="741"/>
        <end position="764"/>
    </location>
</feature>
<dbReference type="Proteomes" id="UP000245466">
    <property type="component" value="Unassembled WGS sequence"/>
</dbReference>
<dbReference type="InterPro" id="IPR036179">
    <property type="entry name" value="Ig-like_dom_sf"/>
</dbReference>
<proteinExistence type="predicted"/>
<dbReference type="Pfam" id="PF13385">
    <property type="entry name" value="Laminin_G_3"/>
    <property type="match status" value="1"/>
</dbReference>
<dbReference type="InterPro" id="IPR013320">
    <property type="entry name" value="ConA-like_dom_sf"/>
</dbReference>
<sequence length="1751" mass="191028">MATLPSLYYLSLTGNALTAIPNFTTGPNASSLHVEAYGNRLGFGSIEANLTGVGTTPLAYFGYGGQAPLGQPETRELASGQPLELLVVTGGTRNSYQWQRLLEGAWLDIAGATGSSFSVASVSSTDAGVYRCRVTNEWATALTLYTAEVTVTVSAAGEPLASSPSREVNYVITNTAQIGGMTTPEALAQGTVREVSQQVTYFDGLGRELQTVLTKASPTGQDIITPVRYDALGRVEKTFLPYAAGGTAGSFRPAAAAEQAAFYDPSNTLFPDVAKDAAPWAVPVYEASPLNRVLEQGAPGALLQPGTGRSVKQGHRTNLAEEVRRWDYDPVLGSFSSQDFYNAGTLYVTETRDEEDALTVEYKDLQGRVVMKRHETEVVPEGAELGSVICGADPVQHWPFTQGSLTEAKTGLVATGSGSTPVTGRLGEGIGFDGMGGLSAAGAAYDWGSGDSFTVELWVRRQGAPADNEVVLGRDDMESGGTLHWWIGLDPAGRARLQLRDNIGAGAYLGEAPDNPTITDGAWHHVVAVRDAAWLRTKLYVDGVLVEEETVSSPEGFASQAALNIGWLNRSSGYRFQGGLDELSFYDRALSAREVAARFASGSSEPACLSVEPEPGLADTHYVYDDMGNLRLVIQPEGYRSHQPQSGGDGTVTLDKSFITDWCFRYEYDGRRRMIEKQVPGAGPVELVYNRRDEVVFQRDAVQAAAGKWAFTKYDALGRPVVTGVLDKQIERSALQDAVSSTAQQFETRDSSGEGYSLNDSSPAGVAVTPDDVLTVTYYDDYDHAAFTQDYDFTPAVGVTARNERVNGQVTGTRTRVLGKEDWLVSVNYYDDKYRLVQSVSDGYLGGAKQVASERMATRYDFVGRALVTLTSHQDGTHMVRDTMAYDHMGRLASHWQSIDGREKVLLAERGYNELGQETAKRLHRNVDGSFLQQVDTRYNIRGWLASINDPGQVSQQGDLFGFVLSYNTGMELGAQGQFSGNISEMRWATASDEKLRGYAYAYDRAGRLTSGAFRAKSAAGWDEEQDHYTVDGLSYDANGNIQRLVRRGLTTGSPYDRQDPARSWGEVDRLSYHYAGNRLVGVDDEATATGPAGDFRDNGSVYAAAEPEYGYDPNGNLTSDANKGITAVRYNHLNLPDSVALGAKGHIKYIYTASGEKLRKEVHEAARPAVATDYAGLFVHQADTLFAHTPEGRALYEPATDQVWRYEYHLKDHLGNLRVSFVEEVTTSSQATMEMMAAQQEEAEFGHVAETRHLDRGRSRSGSHAALLGAGRNRPLGPSKRLIVRAGDIVKAEAFGLYEEEVRGNKGLSLASWLLGAARAGVGTVSELGTGNGKALPYIGAGIAIVPQVLQKEKGAPVAYMRYIAYAKDSSYLDSGYQLLTRQANGQWEKLELEYTAQQDGFVEVFLANESYEAAWFDDMGVSQTQPMLVQENHYDPWGLNLVGIEKQGTPDHKFQYNGKEKQTELGLNWMDYGARMYDAQIGRWHVVDPLADQMRRHSPYNYAFDNPIRFIDPDGMISTDVVQKEDGTYKVVGGNLNDGDRGIYVVDGDGKRTGEKIGNSATMYSFYNDDKHDPVDQQGWKGTIDVNSTEGSDFINDIRSNEPGLVNYMANAISGGDYDLKRLDENGVPLSKNDERYNDREYHHRGSQYGTESDGTKIYGSARDFGNYAAGYIAGVNNIGWSAAKIAFNGLEQIYSGGKSEGLQSVSAQRLGHREGAQIGRARAAARGRALQTLKRNYPEIFYPRGATK</sequence>
<dbReference type="InterPro" id="IPR006558">
    <property type="entry name" value="LamG-like"/>
</dbReference>
<dbReference type="PROSITE" id="PS50835">
    <property type="entry name" value="IG_LIKE"/>
    <property type="match status" value="1"/>
</dbReference>
<dbReference type="SMART" id="SM00560">
    <property type="entry name" value="LamGL"/>
    <property type="match status" value="1"/>
</dbReference>
<evidence type="ECO:0000259" key="5">
    <source>
        <dbReference type="PROSITE" id="PS50835"/>
    </source>
</evidence>
<reference evidence="6 7" key="1">
    <citation type="submission" date="2018-04" db="EMBL/GenBank/DDBJ databases">
        <title>Genomic Encyclopedia of Type Strains, Phase IV (KMG-IV): sequencing the most valuable type-strain genomes for metagenomic binning, comparative biology and taxonomic classification.</title>
        <authorList>
            <person name="Goeker M."/>
        </authorList>
    </citation>
    <scope>NUCLEOTIDE SEQUENCE [LARGE SCALE GENOMIC DNA]</scope>
    <source>
        <strain evidence="6 7">DSM 100231</strain>
    </source>
</reference>
<evidence type="ECO:0000256" key="3">
    <source>
        <dbReference type="SAM" id="MobiDB-lite"/>
    </source>
</evidence>
<evidence type="ECO:0000256" key="2">
    <source>
        <dbReference type="ARBA" id="ARBA00023157"/>
    </source>
</evidence>
<dbReference type="InterPro" id="IPR050708">
    <property type="entry name" value="T6SS_VgrG/RHS"/>
</dbReference>
<dbReference type="NCBIfam" id="TIGR03696">
    <property type="entry name" value="Rhs_assc_core"/>
    <property type="match status" value="1"/>
</dbReference>
<evidence type="ECO:0000313" key="7">
    <source>
        <dbReference type="Proteomes" id="UP000245466"/>
    </source>
</evidence>
<name>A0A2U1AZW7_9BACT</name>
<dbReference type="PROSITE" id="PS50025">
    <property type="entry name" value="LAM_G_DOMAIN"/>
    <property type="match status" value="1"/>
</dbReference>
<dbReference type="Gene3D" id="2.60.120.200">
    <property type="match status" value="1"/>
</dbReference>